<dbReference type="AlphaFoldDB" id="A0A382KT83"/>
<accession>A0A382KT83</accession>
<proteinExistence type="predicted"/>
<dbReference type="EMBL" id="UINC01082220">
    <property type="protein sequence ID" value="SVC26785.1"/>
    <property type="molecule type" value="Genomic_DNA"/>
</dbReference>
<gene>
    <name evidence="1" type="ORF">METZ01_LOCUS279639</name>
</gene>
<sequence length="414" mass="45069">TGTLTTAAILNFEDTPFYTLGVTTSDSIYTSPVENIVVQVTDVEEGIIVSRTTGLITSEHEESDTFTVVLESAPLEDVIIPLSSSDISEVSIFPDSLIFTSSDWSEPKTVTLTGIDDSDTTDGNIPYSVILASTISSDPNYNGIDLPDVAATNIAKDIQGPKVTIQPFDPGYATVNLPITINASITDVNEISSAILFYFTGGNTKTGIIVMNVTDVGQYEATIPGDAITPMGIHFNIVSVDKKGNQSISNYSIEINFPEGKLSTDITGSVLKDGLPKNKWRLISVPARLDDNNVVAVLGDALGKKKSTTWDVRQLKGKGWDDPYEESTELEPGKGYWLIHDVKAEFPFTTGAGYSLDQTKFEFELQPLWNMIGNPYPFRVKIEVDETNFYGPLTYGWTGEGWSSPVTELQPWSG</sequence>
<organism evidence="1">
    <name type="scientific">marine metagenome</name>
    <dbReference type="NCBI Taxonomy" id="408172"/>
    <lineage>
        <taxon>unclassified sequences</taxon>
        <taxon>metagenomes</taxon>
        <taxon>ecological metagenomes</taxon>
    </lineage>
</organism>
<reference evidence="1" key="1">
    <citation type="submission" date="2018-05" db="EMBL/GenBank/DDBJ databases">
        <authorList>
            <person name="Lanie J.A."/>
            <person name="Ng W.-L."/>
            <person name="Kazmierczak K.M."/>
            <person name="Andrzejewski T.M."/>
            <person name="Davidsen T.M."/>
            <person name="Wayne K.J."/>
            <person name="Tettelin H."/>
            <person name="Glass J.I."/>
            <person name="Rusch D."/>
            <person name="Podicherti R."/>
            <person name="Tsui H.-C.T."/>
            <person name="Winkler M.E."/>
        </authorList>
    </citation>
    <scope>NUCLEOTIDE SEQUENCE</scope>
</reference>
<evidence type="ECO:0000313" key="1">
    <source>
        <dbReference type="EMBL" id="SVC26785.1"/>
    </source>
</evidence>
<feature type="non-terminal residue" evidence="1">
    <location>
        <position position="1"/>
    </location>
</feature>
<evidence type="ECO:0008006" key="2">
    <source>
        <dbReference type="Google" id="ProtNLM"/>
    </source>
</evidence>
<name>A0A382KT83_9ZZZZ</name>
<protein>
    <recommendedName>
        <fullName evidence="2">Cadherin domain-containing protein</fullName>
    </recommendedName>
</protein>
<feature type="non-terminal residue" evidence="1">
    <location>
        <position position="414"/>
    </location>
</feature>